<proteinExistence type="predicted"/>
<evidence type="ECO:0000256" key="1">
    <source>
        <dbReference type="SAM" id="MobiDB-lite"/>
    </source>
</evidence>
<name>A0ABX0ZZZ0_9ACTN</name>
<feature type="region of interest" description="Disordered" evidence="1">
    <location>
        <begin position="37"/>
        <end position="57"/>
    </location>
</feature>
<feature type="chain" id="PRO_5046757245" description="Virulence factor Evf domain-containing protein" evidence="2">
    <location>
        <begin position="37"/>
        <end position="333"/>
    </location>
</feature>
<dbReference type="InterPro" id="IPR041576">
    <property type="entry name" value="Evf"/>
</dbReference>
<comment type="caution">
    <text evidence="4">The sequence shown here is derived from an EMBL/GenBank/DDBJ whole genome shotgun (WGS) entry which is preliminary data.</text>
</comment>
<reference evidence="4 5" key="1">
    <citation type="submission" date="2020-03" db="EMBL/GenBank/DDBJ databases">
        <title>WGS of actinomycetes isolated from Thailand.</title>
        <authorList>
            <person name="Thawai C."/>
        </authorList>
    </citation>
    <scope>NUCLEOTIDE SEQUENCE [LARGE SCALE GENOMIC DNA]</scope>
    <source>
        <strain evidence="4 5">PRB2-1</strain>
    </source>
</reference>
<sequence>MPEPADDRLPTRRKVLRTATALGGAAALLAAGRAQAGAATPRPGASGTGPAVAPADEQPPFTQEEFLQELATAEAYWDSLGLGQDPYDPNIADSDGLVTYINATTNNPPPELVKVRQDMSRVLEGLVGIVAAAVLKTAGSDDAAKHKPDLWTTPMEKGLAPFMGGFTSEITSYDREVVGIDIATQFLNILIDAVSGKGGQLAAFKQFLASQGETMRIYGGSSVESYQYACVGIVHEMFQVEDGEWVYVPKIRAYFTSFTKETWSVNIGCASAQKFRFAFRVEKFVTPFKLQTWQEQDWFREEVDAFIKKYTKAEIDQSQNYFDGVFESTLGTP</sequence>
<keyword evidence="2" id="KW-0732">Signal</keyword>
<protein>
    <recommendedName>
        <fullName evidence="3">Virulence factor Evf domain-containing protein</fullName>
    </recommendedName>
</protein>
<dbReference type="EMBL" id="JAATEJ010000055">
    <property type="protein sequence ID" value="NJP48437.1"/>
    <property type="molecule type" value="Genomic_DNA"/>
</dbReference>
<dbReference type="Pfam" id="PF18270">
    <property type="entry name" value="Evf"/>
    <property type="match status" value="1"/>
</dbReference>
<dbReference type="RefSeq" id="WP_167987281.1">
    <property type="nucleotide sequence ID" value="NZ_JAATEJ010000055.1"/>
</dbReference>
<dbReference type="PROSITE" id="PS51318">
    <property type="entry name" value="TAT"/>
    <property type="match status" value="1"/>
</dbReference>
<evidence type="ECO:0000259" key="3">
    <source>
        <dbReference type="Pfam" id="PF18270"/>
    </source>
</evidence>
<evidence type="ECO:0000313" key="4">
    <source>
        <dbReference type="EMBL" id="NJP48437.1"/>
    </source>
</evidence>
<gene>
    <name evidence="4" type="ORF">HCN08_34320</name>
</gene>
<organism evidence="4 5">
    <name type="scientific">Actinacidiphila epipremni</name>
    <dbReference type="NCBI Taxonomy" id="2053013"/>
    <lineage>
        <taxon>Bacteria</taxon>
        <taxon>Bacillati</taxon>
        <taxon>Actinomycetota</taxon>
        <taxon>Actinomycetes</taxon>
        <taxon>Kitasatosporales</taxon>
        <taxon>Streptomycetaceae</taxon>
        <taxon>Actinacidiphila</taxon>
    </lineage>
</organism>
<dbReference type="Proteomes" id="UP000734511">
    <property type="component" value="Unassembled WGS sequence"/>
</dbReference>
<keyword evidence="5" id="KW-1185">Reference proteome</keyword>
<feature type="signal peptide" evidence="2">
    <location>
        <begin position="1"/>
        <end position="36"/>
    </location>
</feature>
<feature type="domain" description="Virulence factor Evf" evidence="3">
    <location>
        <begin position="92"/>
        <end position="326"/>
    </location>
</feature>
<accession>A0ABX0ZZZ0</accession>
<evidence type="ECO:0000256" key="2">
    <source>
        <dbReference type="SAM" id="SignalP"/>
    </source>
</evidence>
<dbReference type="InterPro" id="IPR006311">
    <property type="entry name" value="TAT_signal"/>
</dbReference>
<evidence type="ECO:0000313" key="5">
    <source>
        <dbReference type="Proteomes" id="UP000734511"/>
    </source>
</evidence>